<evidence type="ECO:0000313" key="2">
    <source>
        <dbReference type="Proteomes" id="UP000326396"/>
    </source>
</evidence>
<proteinExistence type="predicted"/>
<organism evidence="1 2">
    <name type="scientific">Mikania micrantha</name>
    <name type="common">bitter vine</name>
    <dbReference type="NCBI Taxonomy" id="192012"/>
    <lineage>
        <taxon>Eukaryota</taxon>
        <taxon>Viridiplantae</taxon>
        <taxon>Streptophyta</taxon>
        <taxon>Embryophyta</taxon>
        <taxon>Tracheophyta</taxon>
        <taxon>Spermatophyta</taxon>
        <taxon>Magnoliopsida</taxon>
        <taxon>eudicotyledons</taxon>
        <taxon>Gunneridae</taxon>
        <taxon>Pentapetalae</taxon>
        <taxon>asterids</taxon>
        <taxon>campanulids</taxon>
        <taxon>Asterales</taxon>
        <taxon>Asteraceae</taxon>
        <taxon>Asteroideae</taxon>
        <taxon>Heliantheae alliance</taxon>
        <taxon>Eupatorieae</taxon>
        <taxon>Mikania</taxon>
    </lineage>
</organism>
<dbReference type="OrthoDB" id="1801558at2759"/>
<comment type="caution">
    <text evidence="1">The sequence shown here is derived from an EMBL/GenBank/DDBJ whole genome shotgun (WGS) entry which is preliminary data.</text>
</comment>
<keyword evidence="2" id="KW-1185">Reference proteome</keyword>
<sequence length="87" mass="9963">MSSILRLRQKKQPRSYRTRQVKQLHCFGPYGIAYVWKDDMTVLHKNPLRTYGGYDQEAKAFTRVVALAMAHKLYAGAGPHQVTLAID</sequence>
<accession>A0A5N6PQZ0</accession>
<evidence type="ECO:0000313" key="1">
    <source>
        <dbReference type="EMBL" id="KAD6796334.1"/>
    </source>
</evidence>
<gene>
    <name evidence="1" type="ORF">E3N88_07230</name>
</gene>
<dbReference type="AlphaFoldDB" id="A0A5N6PQZ0"/>
<dbReference type="EMBL" id="SZYD01000003">
    <property type="protein sequence ID" value="KAD6796334.1"/>
    <property type="molecule type" value="Genomic_DNA"/>
</dbReference>
<dbReference type="Proteomes" id="UP000326396">
    <property type="component" value="Linkage Group LG11"/>
</dbReference>
<reference evidence="1 2" key="1">
    <citation type="submission" date="2019-05" db="EMBL/GenBank/DDBJ databases">
        <title>Mikania micrantha, genome provides insights into the molecular mechanism of rapid growth.</title>
        <authorList>
            <person name="Liu B."/>
        </authorList>
    </citation>
    <scope>NUCLEOTIDE SEQUENCE [LARGE SCALE GENOMIC DNA]</scope>
    <source>
        <strain evidence="1">NLD-2019</strain>
        <tissue evidence="1">Leaf</tissue>
    </source>
</reference>
<protein>
    <submittedName>
        <fullName evidence="1">Uncharacterized protein</fullName>
    </submittedName>
</protein>
<name>A0A5N6PQZ0_9ASTR</name>